<evidence type="ECO:0000313" key="9">
    <source>
        <dbReference type="EMBL" id="AIF17780.1"/>
    </source>
</evidence>
<dbReference type="PROSITE" id="PS51379">
    <property type="entry name" value="4FE4S_FER_2"/>
    <property type="match status" value="2"/>
</dbReference>
<keyword evidence="6" id="KW-0408">Iron</keyword>
<dbReference type="GO" id="GO:0046872">
    <property type="term" value="F:metal ion binding"/>
    <property type="evidence" value="ECO:0007669"/>
    <property type="project" value="UniProtKB-KW"/>
</dbReference>
<keyword evidence="7" id="KW-0411">Iron-sulfur</keyword>
<name>A0A075HQR1_9ARCH</name>
<evidence type="ECO:0000256" key="6">
    <source>
        <dbReference type="ARBA" id="ARBA00023004"/>
    </source>
</evidence>
<dbReference type="GO" id="GO:0051539">
    <property type="term" value="F:4 iron, 4 sulfur cluster binding"/>
    <property type="evidence" value="ECO:0007669"/>
    <property type="project" value="UniProtKB-KW"/>
</dbReference>
<dbReference type="Gene3D" id="3.30.70.20">
    <property type="match status" value="1"/>
</dbReference>
<dbReference type="GO" id="GO:0016491">
    <property type="term" value="F:oxidoreductase activity"/>
    <property type="evidence" value="ECO:0007669"/>
    <property type="project" value="UniProtKB-ARBA"/>
</dbReference>
<evidence type="ECO:0000256" key="2">
    <source>
        <dbReference type="ARBA" id="ARBA00022485"/>
    </source>
</evidence>
<protein>
    <submittedName>
        <fullName evidence="9">4Fe-4S ferredoxin iron-sulfur binding domain-containing protein</fullName>
    </submittedName>
</protein>
<dbReference type="AlphaFoldDB" id="A0A075HQR1"/>
<dbReference type="InterPro" id="IPR017900">
    <property type="entry name" value="4Fe4S_Fe_S_CS"/>
</dbReference>
<keyword evidence="4" id="KW-0677">Repeat</keyword>
<dbReference type="Pfam" id="PF13237">
    <property type="entry name" value="Fer4_10"/>
    <property type="match status" value="1"/>
</dbReference>
<evidence type="ECO:0000259" key="8">
    <source>
        <dbReference type="PROSITE" id="PS51379"/>
    </source>
</evidence>
<evidence type="ECO:0000256" key="7">
    <source>
        <dbReference type="ARBA" id="ARBA00023014"/>
    </source>
</evidence>
<evidence type="ECO:0000256" key="4">
    <source>
        <dbReference type="ARBA" id="ARBA00022737"/>
    </source>
</evidence>
<proteinExistence type="predicted"/>
<keyword evidence="3" id="KW-0479">Metal-binding</keyword>
<dbReference type="PANTHER" id="PTHR43687">
    <property type="entry name" value="ADENYLYLSULFATE REDUCTASE, BETA SUBUNIT"/>
    <property type="match status" value="1"/>
</dbReference>
<dbReference type="InterPro" id="IPR050572">
    <property type="entry name" value="Fe-S_Ferredoxin"/>
</dbReference>
<evidence type="ECO:0000256" key="1">
    <source>
        <dbReference type="ARBA" id="ARBA00022448"/>
    </source>
</evidence>
<sequence length="182" mass="20090">MADLQIPEDFCHNDVEPKGKTNHGDGENFHYIWGDGRTDGAAFSNDDVKAAYEERGEEQVPLGIHGTTVAVDWDSCVAAGSCMSVCPVQTFQWFRTEQDIPAADCMDATFEGTGLTEQDERLDYTDKSQPIREHDCTVCMACQEICPEGAILIESANQEWHEKAAGTYVIMKSGSENPHAHD</sequence>
<dbReference type="PANTHER" id="PTHR43687:SF6">
    <property type="entry name" value="L-ASPARTATE SEMIALDEHYDE SULFURTRANSFERASE IRON-SULFUR SUBUNIT"/>
    <property type="match status" value="1"/>
</dbReference>
<dbReference type="InterPro" id="IPR017896">
    <property type="entry name" value="4Fe4S_Fe-S-bd"/>
</dbReference>
<dbReference type="SUPFAM" id="SSF54862">
    <property type="entry name" value="4Fe-4S ferredoxins"/>
    <property type="match status" value="1"/>
</dbReference>
<evidence type="ECO:0000256" key="3">
    <source>
        <dbReference type="ARBA" id="ARBA00022723"/>
    </source>
</evidence>
<evidence type="ECO:0000256" key="5">
    <source>
        <dbReference type="ARBA" id="ARBA00022982"/>
    </source>
</evidence>
<reference evidence="9" key="1">
    <citation type="journal article" date="2014" name="Genome Biol. Evol.">
        <title>Pangenome evidence for extensive interdomain horizontal transfer affecting lineage core and shell genes in uncultured planktonic thaumarchaeota and euryarchaeota.</title>
        <authorList>
            <person name="Deschamps P."/>
            <person name="Zivanovic Y."/>
            <person name="Moreira D."/>
            <person name="Rodriguez-Valera F."/>
            <person name="Lopez-Garcia P."/>
        </authorList>
    </citation>
    <scope>NUCLEOTIDE SEQUENCE</scope>
</reference>
<keyword evidence="2" id="KW-0004">4Fe-4S</keyword>
<dbReference type="EMBL" id="KF901092">
    <property type="protein sequence ID" value="AIF17780.1"/>
    <property type="molecule type" value="Genomic_DNA"/>
</dbReference>
<feature type="domain" description="4Fe-4S ferredoxin-type" evidence="8">
    <location>
        <begin position="127"/>
        <end position="156"/>
    </location>
</feature>
<keyword evidence="1" id="KW-0813">Transport</keyword>
<organism evidence="9">
    <name type="scientific">uncultured marine thaumarchaeote KM3_79_B12</name>
    <dbReference type="NCBI Taxonomy" id="1456293"/>
    <lineage>
        <taxon>Archaea</taxon>
        <taxon>Nitrososphaerota</taxon>
        <taxon>environmental samples</taxon>
    </lineage>
</organism>
<keyword evidence="5" id="KW-0249">Electron transport</keyword>
<feature type="domain" description="4Fe-4S ferredoxin-type" evidence="8">
    <location>
        <begin position="67"/>
        <end position="96"/>
    </location>
</feature>
<accession>A0A075HQR1</accession>
<dbReference type="PROSITE" id="PS00198">
    <property type="entry name" value="4FE4S_FER_1"/>
    <property type="match status" value="1"/>
</dbReference>